<dbReference type="PANTHER" id="PTHR13491:SF0">
    <property type="entry name" value="ZINC FINGER CCHC DOMAIN-CONTAINING PROTEIN 10"/>
    <property type="match status" value="1"/>
</dbReference>
<name>A0A9N9S301_9DIPT</name>
<feature type="region of interest" description="Disordered" evidence="1">
    <location>
        <begin position="1108"/>
        <end position="1137"/>
    </location>
</feature>
<feature type="chain" id="PRO_5040309163" evidence="2">
    <location>
        <begin position="21"/>
        <end position="1387"/>
    </location>
</feature>
<feature type="signal peptide" evidence="2">
    <location>
        <begin position="1"/>
        <end position="20"/>
    </location>
</feature>
<evidence type="ECO:0000256" key="2">
    <source>
        <dbReference type="SAM" id="SignalP"/>
    </source>
</evidence>
<evidence type="ECO:0000313" key="4">
    <source>
        <dbReference type="Proteomes" id="UP001153620"/>
    </source>
</evidence>
<dbReference type="Proteomes" id="UP001153620">
    <property type="component" value="Chromosome 3"/>
</dbReference>
<reference evidence="3" key="2">
    <citation type="submission" date="2022-10" db="EMBL/GenBank/DDBJ databases">
        <authorList>
            <consortium name="ENA_rothamsted_submissions"/>
            <consortium name="culmorum"/>
            <person name="King R."/>
        </authorList>
    </citation>
    <scope>NUCLEOTIDE SEQUENCE</scope>
</reference>
<dbReference type="PANTHER" id="PTHR13491">
    <property type="entry name" value="ZCCHC10 PROTEIN"/>
    <property type="match status" value="1"/>
</dbReference>
<keyword evidence="2" id="KW-0732">Signal</keyword>
<feature type="compositionally biased region" description="Low complexity" evidence="1">
    <location>
        <begin position="1108"/>
        <end position="1126"/>
    </location>
</feature>
<evidence type="ECO:0000256" key="1">
    <source>
        <dbReference type="SAM" id="MobiDB-lite"/>
    </source>
</evidence>
<accession>A0A9N9S301</accession>
<gene>
    <name evidence="3" type="ORF">CHIRRI_LOCUS11320</name>
</gene>
<protein>
    <submittedName>
        <fullName evidence="3">Uncharacterized protein</fullName>
    </submittedName>
</protein>
<sequence>MPRWHLVLFSIFLIIAISLASKPSETDSSFQSSSSSNSKSSSDSNSQNSTCYLPNCRKCDILDLESCTCTPVFVKCAKGFTFDEESCNCIESGPDSSLCPDLKCPEGQHINEARCECTDKICQTFVPCPSNTILDLETCECICNLDPNLCPDYYIFDEFNCLCRHPVCDPPGPCPGSSVWDTELCQCKCTQKDCEKDFIFDVAGCDCVLINSTESSATEHDTKSELTSSESHYNCDPPSLCPGLSSWNKHDCACVCAVKVKCFADHIFNNETCQCENPNGTSSSSVFESSTEISIESPNDPSSSCNIPDCKPCDFFDAEECYCYKIAIDCIPGYWLDDEGCSCVPMPGYNECFEIIPCLETQTWNSEACKCQCKENFECKQGYVFNADACLCIPVYESETYPSQSCLIERCGSCEYLDKNICQCIKYEVSCEYGFGLNSETCACEAIPGFSLSSSSESQSCPLNSCGSCEYLDKNICQCIKFEVSCEYGFGLNSETCACEPIPELSLSSSSESQSCPLNSCGSCEYLDKNICQCIKFEVSCEYGFGLNSETCACEAIPGFSLSSSSESQSCPLNSCGSCEYLDKNICQCIKFEVSCEYGYRPNEEGCYCEPIPGFSSPSEYDSSMQSSLSESSSCSIPDCRWCDHLDLDNCVCNRRMFECPYNYHISDDGCSCVSNESVSFPTSPSSSYSCEQYTSCPEKTTWNRETCECQCIENILCIQNYTFNPTTCECEPTFEGSTKPSFNSASLISSCSSNPDCRWCDYMDVSTCECYKIAIDCTIGYELSSDECSCIPISGFSYPSFEEPSSESSGPIPTFPCLPTSPCPDKHFWNQKTCSCECREQIECSSNYELSLRTCKCEPIIETTQSSESSSVSDSSCFIPDCRWCDFLDYDNCECHRIEFECLEGFQKSKDGCSCFSISNGNLTLPPSVQSSSPCFIESCRWCDIINIDNCTCQRAFIDCASGFELSSDGCSCIKSSENSSSSSAAVSNNSSSSSSFSNSSSSCSLPFCRSCDVLDTENCVCHTIVIDCAEGFKLSDDGCSCEWVGLSSSSESVSSTSDACGSSPPPYCRWCDHYDAESCICHMRYVDCGWGYDLSPDGCTCIESNNTSSSDSISSSSSSDVTSETRSMNSPSPIPCSLPSCRSCDILDTENCMCHKRVVDCFQGYELSEDGCECVKSTSTSENCPGIYCNKGTYIDANTCQCMNDACKVKDPCPDNLSMDAQTCECYCHLNPTDCSFPYTFDYANCKCRHPPCDPPGPCPNKLSWDPENCKCRCIQNKACDANFIFDSDSCDCVCDPKMMNTTCPSGSVYDSLLCDCIEEIDCYDMNDPACACECEEVLDCPPGKEFDLDYCECLCPYYEEDPCEDGFMTSDDTCECIKNPYHEK</sequence>
<dbReference type="EMBL" id="OU895879">
    <property type="protein sequence ID" value="CAG9808481.1"/>
    <property type="molecule type" value="Genomic_DNA"/>
</dbReference>
<proteinExistence type="predicted"/>
<keyword evidence="4" id="KW-1185">Reference proteome</keyword>
<organism evidence="3 4">
    <name type="scientific">Chironomus riparius</name>
    <dbReference type="NCBI Taxonomy" id="315576"/>
    <lineage>
        <taxon>Eukaryota</taxon>
        <taxon>Metazoa</taxon>
        <taxon>Ecdysozoa</taxon>
        <taxon>Arthropoda</taxon>
        <taxon>Hexapoda</taxon>
        <taxon>Insecta</taxon>
        <taxon>Pterygota</taxon>
        <taxon>Neoptera</taxon>
        <taxon>Endopterygota</taxon>
        <taxon>Diptera</taxon>
        <taxon>Nematocera</taxon>
        <taxon>Chironomoidea</taxon>
        <taxon>Chironomidae</taxon>
        <taxon>Chironominae</taxon>
        <taxon>Chironomus</taxon>
    </lineage>
</organism>
<evidence type="ECO:0000313" key="3">
    <source>
        <dbReference type="EMBL" id="CAG9808481.1"/>
    </source>
</evidence>
<reference evidence="3" key="1">
    <citation type="submission" date="2022-01" db="EMBL/GenBank/DDBJ databases">
        <authorList>
            <person name="King R."/>
        </authorList>
    </citation>
    <scope>NUCLEOTIDE SEQUENCE</scope>
</reference>
<dbReference type="OrthoDB" id="9981160at2759"/>
<dbReference type="InterPro" id="IPR039715">
    <property type="entry name" value="ZCCHC10"/>
</dbReference>